<proteinExistence type="predicted"/>
<evidence type="ECO:0000256" key="1">
    <source>
        <dbReference type="SAM" id="MobiDB-lite"/>
    </source>
</evidence>
<evidence type="ECO:0000313" key="2">
    <source>
        <dbReference type="EMBL" id="MCI00286.1"/>
    </source>
</evidence>
<evidence type="ECO:0000313" key="3">
    <source>
        <dbReference type="Proteomes" id="UP000265520"/>
    </source>
</evidence>
<dbReference type="Proteomes" id="UP000265520">
    <property type="component" value="Unassembled WGS sequence"/>
</dbReference>
<accession>A0A392NMG6</accession>
<protein>
    <submittedName>
        <fullName evidence="2">Uncharacterized protein</fullName>
    </submittedName>
</protein>
<feature type="region of interest" description="Disordered" evidence="1">
    <location>
        <begin position="35"/>
        <end position="65"/>
    </location>
</feature>
<feature type="compositionally biased region" description="Gly residues" evidence="1">
    <location>
        <begin position="54"/>
        <end position="65"/>
    </location>
</feature>
<dbReference type="EMBL" id="LXQA010042754">
    <property type="protein sequence ID" value="MCI00286.1"/>
    <property type="molecule type" value="Genomic_DNA"/>
</dbReference>
<keyword evidence="3" id="KW-1185">Reference proteome</keyword>
<comment type="caution">
    <text evidence="2">The sequence shown here is derived from an EMBL/GenBank/DDBJ whole genome shotgun (WGS) entry which is preliminary data.</text>
</comment>
<name>A0A392NMG6_9FABA</name>
<dbReference type="AlphaFoldDB" id="A0A392NMG6"/>
<feature type="compositionally biased region" description="Polar residues" evidence="1">
    <location>
        <begin position="44"/>
        <end position="53"/>
    </location>
</feature>
<sequence>MTGELFGVNKEAEMDHLLKMKKRLEDASVKLKQMLADKEKNSLSDRSVLSPPQGNGGSSSKGGNK</sequence>
<reference evidence="2 3" key="1">
    <citation type="journal article" date="2018" name="Front. Plant Sci.">
        <title>Red Clover (Trifolium pratense) and Zigzag Clover (T. medium) - A Picture of Genomic Similarities and Differences.</title>
        <authorList>
            <person name="Dluhosova J."/>
            <person name="Istvanek J."/>
            <person name="Nedelnik J."/>
            <person name="Repkova J."/>
        </authorList>
    </citation>
    <scope>NUCLEOTIDE SEQUENCE [LARGE SCALE GENOMIC DNA]</scope>
    <source>
        <strain evidence="3">cv. 10/8</strain>
        <tissue evidence="2">Leaf</tissue>
    </source>
</reference>
<organism evidence="2 3">
    <name type="scientific">Trifolium medium</name>
    <dbReference type="NCBI Taxonomy" id="97028"/>
    <lineage>
        <taxon>Eukaryota</taxon>
        <taxon>Viridiplantae</taxon>
        <taxon>Streptophyta</taxon>
        <taxon>Embryophyta</taxon>
        <taxon>Tracheophyta</taxon>
        <taxon>Spermatophyta</taxon>
        <taxon>Magnoliopsida</taxon>
        <taxon>eudicotyledons</taxon>
        <taxon>Gunneridae</taxon>
        <taxon>Pentapetalae</taxon>
        <taxon>rosids</taxon>
        <taxon>fabids</taxon>
        <taxon>Fabales</taxon>
        <taxon>Fabaceae</taxon>
        <taxon>Papilionoideae</taxon>
        <taxon>50 kb inversion clade</taxon>
        <taxon>NPAAA clade</taxon>
        <taxon>Hologalegina</taxon>
        <taxon>IRL clade</taxon>
        <taxon>Trifolieae</taxon>
        <taxon>Trifolium</taxon>
    </lineage>
</organism>